<comment type="similarity">
    <text evidence="8">Belongs to the dethiobiotin synthetase family.</text>
</comment>
<evidence type="ECO:0000256" key="7">
    <source>
        <dbReference type="ARBA" id="ARBA00022842"/>
    </source>
</evidence>
<comment type="caution">
    <text evidence="8">Lacks conserved residue(s) required for the propagation of feature annotation.</text>
</comment>
<dbReference type="InterPro" id="IPR004472">
    <property type="entry name" value="DTB_synth_BioD"/>
</dbReference>
<feature type="binding site" evidence="8">
    <location>
        <position position="55"/>
    </location>
    <ligand>
        <name>ATP</name>
        <dbReference type="ChEBI" id="CHEBI:30616"/>
    </ligand>
</feature>
<evidence type="ECO:0000256" key="6">
    <source>
        <dbReference type="ARBA" id="ARBA00022840"/>
    </source>
</evidence>
<feature type="binding site" evidence="8">
    <location>
        <begin position="13"/>
        <end position="18"/>
    </location>
    <ligand>
        <name>ATP</name>
        <dbReference type="ChEBI" id="CHEBI:30616"/>
    </ligand>
</feature>
<comment type="cofactor">
    <cofactor evidence="8">
        <name>Mg(2+)</name>
        <dbReference type="ChEBI" id="CHEBI:18420"/>
    </cofactor>
</comment>
<dbReference type="GO" id="GO:0042803">
    <property type="term" value="F:protein homodimerization activity"/>
    <property type="evidence" value="ECO:0007669"/>
    <property type="project" value="UniProtKB-ARBA"/>
</dbReference>
<evidence type="ECO:0000256" key="4">
    <source>
        <dbReference type="ARBA" id="ARBA00022741"/>
    </source>
</evidence>
<comment type="subunit">
    <text evidence="8">Homodimer.</text>
</comment>
<comment type="catalytic activity">
    <reaction evidence="8">
        <text>(7R,8S)-7,8-diammoniononanoate + CO2 + ATP = (4R,5S)-dethiobiotin + ADP + phosphate + 3 H(+)</text>
        <dbReference type="Rhea" id="RHEA:15805"/>
        <dbReference type="ChEBI" id="CHEBI:15378"/>
        <dbReference type="ChEBI" id="CHEBI:16526"/>
        <dbReference type="ChEBI" id="CHEBI:30616"/>
        <dbReference type="ChEBI" id="CHEBI:43474"/>
        <dbReference type="ChEBI" id="CHEBI:149469"/>
        <dbReference type="ChEBI" id="CHEBI:149473"/>
        <dbReference type="ChEBI" id="CHEBI:456216"/>
        <dbReference type="EC" id="6.3.3.3"/>
    </reaction>
</comment>
<dbReference type="EMBL" id="DWUQ01000139">
    <property type="protein sequence ID" value="HJD44693.1"/>
    <property type="molecule type" value="Genomic_DNA"/>
</dbReference>
<dbReference type="EC" id="6.3.3.3" evidence="8"/>
<dbReference type="HAMAP" id="MF_00336">
    <property type="entry name" value="BioD"/>
    <property type="match status" value="1"/>
</dbReference>
<comment type="pathway">
    <text evidence="8">Cofactor biosynthesis; biotin biosynthesis; biotin from 7,8-diaminononanoate: step 1/2.</text>
</comment>
<evidence type="ECO:0000256" key="1">
    <source>
        <dbReference type="ARBA" id="ARBA00022490"/>
    </source>
</evidence>
<keyword evidence="1 8" id="KW-0963">Cytoplasm</keyword>
<keyword evidence="3 8" id="KW-0479">Metal-binding</keyword>
<dbReference type="GO" id="GO:0009102">
    <property type="term" value="P:biotin biosynthetic process"/>
    <property type="evidence" value="ECO:0007669"/>
    <property type="project" value="UniProtKB-UniRule"/>
</dbReference>
<dbReference type="GO" id="GO:0000287">
    <property type="term" value="F:magnesium ion binding"/>
    <property type="evidence" value="ECO:0007669"/>
    <property type="project" value="UniProtKB-UniRule"/>
</dbReference>
<proteinExistence type="inferred from homology"/>
<evidence type="ECO:0000256" key="5">
    <source>
        <dbReference type="ARBA" id="ARBA00022756"/>
    </source>
</evidence>
<name>A0A9D2RKB0_9BURK</name>
<feature type="binding site" evidence="8">
    <location>
        <position position="17"/>
    </location>
    <ligand>
        <name>Mg(2+)</name>
        <dbReference type="ChEBI" id="CHEBI:18420"/>
    </ligand>
</feature>
<sequence length="231" mass="24474">MSFAFFVTGTDTEIGKTTIAAALLYAAKQQDLRTAACKPVASGSAPSPEGLRNDDALALLAQCTKKLCYDEVNPVALAPAIAPHIAAQQAGVDLSVSRLLPTIQNILARRADLTIVEGAGGWMVPLTELERLSDLAQQLNLPVILVVGIRLGCINHALLTVESIQQHGLALAGWVANYLAPENKVSQQNVQYLTTHIAAPCLGVVPYLDLARPEQVAPYLSLQSLLSTTSS</sequence>
<dbReference type="AlphaFoldDB" id="A0A9D2RKB0"/>
<comment type="function">
    <text evidence="8">Catalyzes a mechanistically unusual reaction, the ATP-dependent insertion of CO2 between the N7 and N8 nitrogen atoms of 7,8-diaminopelargonic acid (DAPA, also called 7,8-diammoniononanoate) to form a ureido ring.</text>
</comment>
<dbReference type="GO" id="GO:0004141">
    <property type="term" value="F:dethiobiotin synthase activity"/>
    <property type="evidence" value="ECO:0007669"/>
    <property type="project" value="UniProtKB-UniRule"/>
</dbReference>
<dbReference type="Gene3D" id="3.40.50.300">
    <property type="entry name" value="P-loop containing nucleotide triphosphate hydrolases"/>
    <property type="match status" value="1"/>
</dbReference>
<comment type="caution">
    <text evidence="9">The sequence shown here is derived from an EMBL/GenBank/DDBJ whole genome shotgun (WGS) entry which is preliminary data.</text>
</comment>
<dbReference type="PANTHER" id="PTHR43210">
    <property type="entry name" value="DETHIOBIOTIN SYNTHETASE"/>
    <property type="match status" value="1"/>
</dbReference>
<evidence type="ECO:0000313" key="10">
    <source>
        <dbReference type="Proteomes" id="UP000823889"/>
    </source>
</evidence>
<accession>A0A9D2RKB0</accession>
<feature type="binding site" evidence="8">
    <location>
        <position position="117"/>
    </location>
    <ligand>
        <name>Mg(2+)</name>
        <dbReference type="ChEBI" id="CHEBI:18420"/>
    </ligand>
</feature>
<dbReference type="PIRSF" id="PIRSF006755">
    <property type="entry name" value="DTB_synth"/>
    <property type="match status" value="1"/>
</dbReference>
<dbReference type="Pfam" id="PF13500">
    <property type="entry name" value="AAA_26"/>
    <property type="match status" value="1"/>
</dbReference>
<evidence type="ECO:0000256" key="2">
    <source>
        <dbReference type="ARBA" id="ARBA00022598"/>
    </source>
</evidence>
<dbReference type="CDD" id="cd03109">
    <property type="entry name" value="DTBS"/>
    <property type="match status" value="1"/>
</dbReference>
<feature type="binding site" evidence="8">
    <location>
        <position position="55"/>
    </location>
    <ligand>
        <name>Mg(2+)</name>
        <dbReference type="ChEBI" id="CHEBI:18420"/>
    </ligand>
</feature>
<protein>
    <recommendedName>
        <fullName evidence="8">ATP-dependent dethiobiotin synthetase BioD</fullName>
        <ecNumber evidence="8">6.3.3.3</ecNumber>
    </recommendedName>
    <alternativeName>
        <fullName evidence="8">DTB synthetase</fullName>
        <shortName evidence="8">DTBS</shortName>
    </alternativeName>
    <alternativeName>
        <fullName evidence="8">Dethiobiotin synthase</fullName>
    </alternativeName>
</protein>
<keyword evidence="4 8" id="KW-0547">Nucleotide-binding</keyword>
<feature type="binding site" evidence="8">
    <location>
        <begin position="117"/>
        <end position="120"/>
    </location>
    <ligand>
        <name>ATP</name>
        <dbReference type="ChEBI" id="CHEBI:30616"/>
    </ligand>
</feature>
<feature type="binding site" evidence="8">
    <location>
        <position position="42"/>
    </location>
    <ligand>
        <name>substrate</name>
    </ligand>
</feature>
<keyword evidence="2 8" id="KW-0436">Ligase</keyword>
<dbReference type="GO" id="GO:0005524">
    <property type="term" value="F:ATP binding"/>
    <property type="evidence" value="ECO:0007669"/>
    <property type="project" value="UniProtKB-UniRule"/>
</dbReference>
<reference evidence="9" key="1">
    <citation type="journal article" date="2021" name="PeerJ">
        <title>Extensive microbial diversity within the chicken gut microbiome revealed by metagenomics and culture.</title>
        <authorList>
            <person name="Gilroy R."/>
            <person name="Ravi A."/>
            <person name="Getino M."/>
            <person name="Pursley I."/>
            <person name="Horton D.L."/>
            <person name="Alikhan N.F."/>
            <person name="Baker D."/>
            <person name="Gharbi K."/>
            <person name="Hall N."/>
            <person name="Watson M."/>
            <person name="Adriaenssens E.M."/>
            <person name="Foster-Nyarko E."/>
            <person name="Jarju S."/>
            <person name="Secka A."/>
            <person name="Antonio M."/>
            <person name="Oren A."/>
            <person name="Chaudhuri R.R."/>
            <person name="La Ragione R."/>
            <person name="Hildebrand F."/>
            <person name="Pallen M.J."/>
        </authorList>
    </citation>
    <scope>NUCLEOTIDE SEQUENCE</scope>
    <source>
        <strain evidence="9">9264</strain>
    </source>
</reference>
<dbReference type="SUPFAM" id="SSF52540">
    <property type="entry name" value="P-loop containing nucleoside triphosphate hydrolases"/>
    <property type="match status" value="1"/>
</dbReference>
<dbReference type="NCBIfam" id="TIGR00347">
    <property type="entry name" value="bioD"/>
    <property type="match status" value="1"/>
</dbReference>
<comment type="subcellular location">
    <subcellularLocation>
        <location evidence="8">Cytoplasm</location>
    </subcellularLocation>
</comment>
<organism evidence="9 10">
    <name type="scientific">Candidatus Paenalcaligenes intestinipullorum</name>
    <dbReference type="NCBI Taxonomy" id="2838718"/>
    <lineage>
        <taxon>Bacteria</taxon>
        <taxon>Pseudomonadati</taxon>
        <taxon>Pseudomonadota</taxon>
        <taxon>Betaproteobacteria</taxon>
        <taxon>Burkholderiales</taxon>
        <taxon>Alcaligenaceae</taxon>
        <taxon>Paenalcaligenes</taxon>
    </lineage>
</organism>
<feature type="binding site" evidence="8">
    <location>
        <begin position="206"/>
        <end position="208"/>
    </location>
    <ligand>
        <name>ATP</name>
        <dbReference type="ChEBI" id="CHEBI:30616"/>
    </ligand>
</feature>
<evidence type="ECO:0000256" key="3">
    <source>
        <dbReference type="ARBA" id="ARBA00022723"/>
    </source>
</evidence>
<evidence type="ECO:0000256" key="8">
    <source>
        <dbReference type="HAMAP-Rule" id="MF_00336"/>
    </source>
</evidence>
<dbReference type="InterPro" id="IPR027417">
    <property type="entry name" value="P-loop_NTPase"/>
</dbReference>
<dbReference type="FunFam" id="3.40.50.300:FF:000292">
    <property type="entry name" value="ATP-dependent dethiobiotin synthetase BioD"/>
    <property type="match status" value="1"/>
</dbReference>
<keyword evidence="7 8" id="KW-0460">Magnesium</keyword>
<dbReference type="PANTHER" id="PTHR43210:SF5">
    <property type="entry name" value="DETHIOBIOTIN SYNTHETASE"/>
    <property type="match status" value="1"/>
</dbReference>
<keyword evidence="5 8" id="KW-0093">Biotin biosynthesis</keyword>
<dbReference type="Proteomes" id="UP000823889">
    <property type="component" value="Unassembled WGS sequence"/>
</dbReference>
<reference evidence="9" key="2">
    <citation type="submission" date="2021-04" db="EMBL/GenBank/DDBJ databases">
        <authorList>
            <person name="Gilroy R."/>
        </authorList>
    </citation>
    <scope>NUCLEOTIDE SEQUENCE</scope>
    <source>
        <strain evidence="9">9264</strain>
    </source>
</reference>
<gene>
    <name evidence="8 9" type="primary">bioD</name>
    <name evidence="9" type="ORF">H9906_06665</name>
</gene>
<dbReference type="GO" id="GO:0005829">
    <property type="term" value="C:cytosol"/>
    <property type="evidence" value="ECO:0007669"/>
    <property type="project" value="TreeGrafter"/>
</dbReference>
<keyword evidence="6 8" id="KW-0067">ATP-binding</keyword>
<evidence type="ECO:0000313" key="9">
    <source>
        <dbReference type="EMBL" id="HJD44693.1"/>
    </source>
</evidence>
<feature type="active site" evidence="8">
    <location>
        <position position="38"/>
    </location>
</feature>